<evidence type="ECO:0000256" key="4">
    <source>
        <dbReference type="ARBA" id="ARBA00022989"/>
    </source>
</evidence>
<proteinExistence type="predicted"/>
<dbReference type="OrthoDB" id="9812084at2"/>
<dbReference type="GO" id="GO:0015171">
    <property type="term" value="F:amino acid transmembrane transporter activity"/>
    <property type="evidence" value="ECO:0007669"/>
    <property type="project" value="TreeGrafter"/>
</dbReference>
<dbReference type="Pfam" id="PF01810">
    <property type="entry name" value="LysE"/>
    <property type="match status" value="1"/>
</dbReference>
<dbReference type="KEGG" id="palw:PSAL_024090"/>
<comment type="subcellular location">
    <subcellularLocation>
        <location evidence="1">Cell membrane</location>
        <topology evidence="1">Multi-pass membrane protein</topology>
    </subcellularLocation>
</comment>
<gene>
    <name evidence="6" type="primary">eamB</name>
    <name evidence="6" type="ORF">PSAL_024090</name>
</gene>
<evidence type="ECO:0000256" key="2">
    <source>
        <dbReference type="ARBA" id="ARBA00022475"/>
    </source>
</evidence>
<evidence type="ECO:0000313" key="6">
    <source>
        <dbReference type="EMBL" id="QPM91160.1"/>
    </source>
</evidence>
<dbReference type="PANTHER" id="PTHR30086">
    <property type="entry name" value="ARGININE EXPORTER PROTEIN ARGO"/>
    <property type="match status" value="1"/>
</dbReference>
<evidence type="ECO:0000256" key="3">
    <source>
        <dbReference type="ARBA" id="ARBA00022692"/>
    </source>
</evidence>
<dbReference type="Proteomes" id="UP000283786">
    <property type="component" value="Chromosome"/>
</dbReference>
<keyword evidence="2" id="KW-1003">Cell membrane</keyword>
<dbReference type="EMBL" id="CP060436">
    <property type="protein sequence ID" value="QPM91160.1"/>
    <property type="molecule type" value="Genomic_DNA"/>
</dbReference>
<organism evidence="6 7">
    <name type="scientific">Pseudooceanicola algae</name>
    <dbReference type="NCBI Taxonomy" id="1537215"/>
    <lineage>
        <taxon>Bacteria</taxon>
        <taxon>Pseudomonadati</taxon>
        <taxon>Pseudomonadota</taxon>
        <taxon>Alphaproteobacteria</taxon>
        <taxon>Rhodobacterales</taxon>
        <taxon>Paracoccaceae</taxon>
        <taxon>Pseudooceanicola</taxon>
    </lineage>
</organism>
<dbReference type="GO" id="GO:0005886">
    <property type="term" value="C:plasma membrane"/>
    <property type="evidence" value="ECO:0007669"/>
    <property type="project" value="UniProtKB-SubCell"/>
</dbReference>
<dbReference type="RefSeq" id="WP_119838481.1">
    <property type="nucleotide sequence ID" value="NZ_CP060436.1"/>
</dbReference>
<keyword evidence="7" id="KW-1185">Reference proteome</keyword>
<evidence type="ECO:0000256" key="5">
    <source>
        <dbReference type="ARBA" id="ARBA00023136"/>
    </source>
</evidence>
<protein>
    <submittedName>
        <fullName evidence="6">Cysteine/O-acetylserine efflux protein</fullName>
    </submittedName>
</protein>
<dbReference type="GO" id="GO:0033228">
    <property type="term" value="P:cysteine export across plasma membrane"/>
    <property type="evidence" value="ECO:0007669"/>
    <property type="project" value="TreeGrafter"/>
</dbReference>
<sequence length="199" mass="21666">MPLSVLGAIFAFCFVSTVTPGPNNLMVMASGANYGYRRTLPHMLGVAVGFSLMVLLVGLGLMQLFDRFAMLRDILTVACVIYLLYLAWKVAHATPPQGGAEDGARPMGFFQAAAFQWVNPKAWTMALSAITLFAPERNLLGVTLIALCFGLVCMPALSLWTLLGQQVQRWLGNPARLRIFNWTMAVLLVASLAPVLIPH</sequence>
<dbReference type="AlphaFoldDB" id="A0A418SIM8"/>
<keyword evidence="4" id="KW-1133">Transmembrane helix</keyword>
<accession>A0A418SIM8</accession>
<reference evidence="6 7" key="1">
    <citation type="submission" date="2020-08" db="EMBL/GenBank/DDBJ databases">
        <title>Genome sequence of Rhodobacteraceae bacterium Lw-13e.</title>
        <authorList>
            <person name="Poehlein A."/>
            <person name="Wolter L."/>
            <person name="Daniel R."/>
            <person name="Brinkhoff T."/>
        </authorList>
    </citation>
    <scope>NUCLEOTIDE SEQUENCE [LARGE SCALE GENOMIC DNA]</scope>
    <source>
        <strain evidence="6 7">Lw-13e</strain>
    </source>
</reference>
<name>A0A418SIM8_9RHOB</name>
<evidence type="ECO:0000256" key="1">
    <source>
        <dbReference type="ARBA" id="ARBA00004651"/>
    </source>
</evidence>
<dbReference type="InterPro" id="IPR001123">
    <property type="entry name" value="LeuE-type"/>
</dbReference>
<keyword evidence="5" id="KW-0472">Membrane</keyword>
<dbReference type="PANTHER" id="PTHR30086:SF20">
    <property type="entry name" value="ARGININE EXPORTER PROTEIN ARGO-RELATED"/>
    <property type="match status" value="1"/>
</dbReference>
<keyword evidence="3" id="KW-0812">Transmembrane</keyword>
<evidence type="ECO:0000313" key="7">
    <source>
        <dbReference type="Proteomes" id="UP000283786"/>
    </source>
</evidence>